<evidence type="ECO:0000313" key="3">
    <source>
        <dbReference type="Proteomes" id="UP000075901"/>
    </source>
</evidence>
<protein>
    <submittedName>
        <fullName evidence="2">Uncharacterized protein</fullName>
    </submittedName>
</protein>
<keyword evidence="3" id="KW-1185">Reference proteome</keyword>
<dbReference type="EnsemblMetazoa" id="AMAM001362-RA">
    <property type="protein sequence ID" value="AMAM001362-PA"/>
    <property type="gene ID" value="AMAM001362"/>
</dbReference>
<dbReference type="Proteomes" id="UP000075901">
    <property type="component" value="Unassembled WGS sequence"/>
</dbReference>
<evidence type="ECO:0000313" key="2">
    <source>
        <dbReference type="EnsemblMetazoa" id="AMAM001362-PA"/>
    </source>
</evidence>
<reference evidence="2" key="2">
    <citation type="submission" date="2020-05" db="UniProtKB">
        <authorList>
            <consortium name="EnsemblMetazoa"/>
        </authorList>
    </citation>
    <scope>IDENTIFICATION</scope>
    <source>
        <strain evidence="2">maculatus3</strain>
    </source>
</reference>
<dbReference type="AlphaFoldDB" id="A0A182S7Q4"/>
<proteinExistence type="predicted"/>
<sequence length="333" mass="38696">MSPVPSTSAASRNRIEPSTSKATTPVGNSTAASIQKQPSNKPNADTNAFETQLLDNSYARELFFRHTNIKEVVAKKLPDRSENTRQKYAPQLYRLYVLEPEQRIREHLHEVRFDTRISEGLLRMALKVPLTSEHDWNAHKATLARAGIRKLCFVDMTQNNCVLEYQEKVVRKLKAEFRHWSAKLNKLSSYLTMYQRQREAEERKFLSLLKHHSSLKGSWTLQLPVVVKELLQERWLPSEKRINLIWSELRFYDDHLNRKYEVGSYSKFRFNMEVDPEVVVEPTSLAIDPDSFVADDQRCITPVNVTSNRPPAVVRVQQETVTEEDETQVNQEI</sequence>
<feature type="region of interest" description="Disordered" evidence="1">
    <location>
        <begin position="1"/>
        <end position="46"/>
    </location>
</feature>
<name>A0A182S7Q4_9DIPT</name>
<reference evidence="3" key="1">
    <citation type="submission" date="2013-09" db="EMBL/GenBank/DDBJ databases">
        <title>The Genome Sequence of Anopheles maculatus species B.</title>
        <authorList>
            <consortium name="The Broad Institute Genomics Platform"/>
            <person name="Neafsey D.E."/>
            <person name="Besansky N."/>
            <person name="Howell P."/>
            <person name="Walton C."/>
            <person name="Young S.K."/>
            <person name="Zeng Q."/>
            <person name="Gargeya S."/>
            <person name="Fitzgerald M."/>
            <person name="Haas B."/>
            <person name="Abouelleil A."/>
            <person name="Allen A.W."/>
            <person name="Alvarado L."/>
            <person name="Arachchi H.M."/>
            <person name="Berlin A.M."/>
            <person name="Chapman S.B."/>
            <person name="Gainer-Dewar J."/>
            <person name="Goldberg J."/>
            <person name="Griggs A."/>
            <person name="Gujja S."/>
            <person name="Hansen M."/>
            <person name="Howarth C."/>
            <person name="Imamovic A."/>
            <person name="Ireland A."/>
            <person name="Larimer J."/>
            <person name="McCowan C."/>
            <person name="Murphy C."/>
            <person name="Pearson M."/>
            <person name="Poon T.W."/>
            <person name="Priest M."/>
            <person name="Roberts A."/>
            <person name="Saif S."/>
            <person name="Shea T."/>
            <person name="Sisk P."/>
            <person name="Sykes S."/>
            <person name="Wortman J."/>
            <person name="Nusbaum C."/>
            <person name="Birren B."/>
        </authorList>
    </citation>
    <scope>NUCLEOTIDE SEQUENCE [LARGE SCALE GENOMIC DNA]</scope>
    <source>
        <strain evidence="3">maculatus3</strain>
    </source>
</reference>
<dbReference type="VEuPathDB" id="VectorBase:AMAM001362"/>
<accession>A0A182S7Q4</accession>
<organism evidence="2 3">
    <name type="scientific">Anopheles maculatus</name>
    <dbReference type="NCBI Taxonomy" id="74869"/>
    <lineage>
        <taxon>Eukaryota</taxon>
        <taxon>Metazoa</taxon>
        <taxon>Ecdysozoa</taxon>
        <taxon>Arthropoda</taxon>
        <taxon>Hexapoda</taxon>
        <taxon>Insecta</taxon>
        <taxon>Pterygota</taxon>
        <taxon>Neoptera</taxon>
        <taxon>Endopterygota</taxon>
        <taxon>Diptera</taxon>
        <taxon>Nematocera</taxon>
        <taxon>Culicoidea</taxon>
        <taxon>Culicidae</taxon>
        <taxon>Anophelinae</taxon>
        <taxon>Anopheles</taxon>
        <taxon>Anopheles maculatus group</taxon>
    </lineage>
</organism>
<evidence type="ECO:0000256" key="1">
    <source>
        <dbReference type="SAM" id="MobiDB-lite"/>
    </source>
</evidence>